<proteinExistence type="predicted"/>
<dbReference type="EMBL" id="JASBWS010000090">
    <property type="protein sequence ID" value="KAJ9098827.1"/>
    <property type="molecule type" value="Genomic_DNA"/>
</dbReference>
<comment type="caution">
    <text evidence="1">The sequence shown here is derived from an EMBL/GenBank/DDBJ whole genome shotgun (WGS) entry which is preliminary data.</text>
</comment>
<evidence type="ECO:0000313" key="2">
    <source>
        <dbReference type="Proteomes" id="UP001230649"/>
    </source>
</evidence>
<gene>
    <name evidence="1" type="ORF">QFC20_005880</name>
</gene>
<accession>A0ACC2VHQ6</accession>
<name>A0ACC2VHQ6_9TREE</name>
<sequence>MSNDGPYILVSGASRGIGLHLVYELCKRLPTATIFAGARDPLTATALNELAERNRNVKVVRLMVDDEASNRNAVEEVKKVTGRLDTVIANELVYSEMFNVNTLGPLYLYQAAYPLLIAPRTTDKTLPPSKFFITSSVLATMGGFIDNPIIAPYGVSKAAVNYLALAIHHQTEPVDAVVIPYHPGLVMTDMTRSAPSSSANANNNATNDLDSKLTPKRHKLLSTPRITPVQCADEYVDLILRSTRAEHGGGFGDRGSSTIPALRSVESTVGYAVNEVSSGLVKCCAEG</sequence>
<dbReference type="Proteomes" id="UP001230649">
    <property type="component" value="Unassembled WGS sequence"/>
</dbReference>
<organism evidence="1 2">
    <name type="scientific">Naganishia adeliensis</name>
    <dbReference type="NCBI Taxonomy" id="92952"/>
    <lineage>
        <taxon>Eukaryota</taxon>
        <taxon>Fungi</taxon>
        <taxon>Dikarya</taxon>
        <taxon>Basidiomycota</taxon>
        <taxon>Agaricomycotina</taxon>
        <taxon>Tremellomycetes</taxon>
        <taxon>Filobasidiales</taxon>
        <taxon>Filobasidiaceae</taxon>
        <taxon>Naganishia</taxon>
    </lineage>
</organism>
<protein>
    <submittedName>
        <fullName evidence="1">Uncharacterized protein</fullName>
    </submittedName>
</protein>
<evidence type="ECO:0000313" key="1">
    <source>
        <dbReference type="EMBL" id="KAJ9098827.1"/>
    </source>
</evidence>
<keyword evidence="2" id="KW-1185">Reference proteome</keyword>
<reference evidence="1" key="1">
    <citation type="submission" date="2023-04" db="EMBL/GenBank/DDBJ databases">
        <title>Draft Genome sequencing of Naganishia species isolated from polar environments using Oxford Nanopore Technology.</title>
        <authorList>
            <person name="Leo P."/>
            <person name="Venkateswaran K."/>
        </authorList>
    </citation>
    <scope>NUCLEOTIDE SEQUENCE</scope>
    <source>
        <strain evidence="1">MNA-CCFEE 5262</strain>
    </source>
</reference>